<comment type="caution">
    <text evidence="2">The sequence shown here is derived from an EMBL/GenBank/DDBJ whole genome shotgun (WGS) entry which is preliminary data.</text>
</comment>
<dbReference type="EMBL" id="LJSK01000031">
    <property type="protein sequence ID" value="KPI89135.1"/>
    <property type="molecule type" value="Genomic_DNA"/>
</dbReference>
<feature type="compositionally biased region" description="Gly residues" evidence="1">
    <location>
        <begin position="65"/>
        <end position="84"/>
    </location>
</feature>
<name>A0A0N1PFQ6_LEPSE</name>
<gene>
    <name evidence="2" type="ORF">ABL78_1779</name>
</gene>
<proteinExistence type="predicted"/>
<evidence type="ECO:0000313" key="2">
    <source>
        <dbReference type="EMBL" id="KPI89135.1"/>
    </source>
</evidence>
<protein>
    <submittedName>
        <fullName evidence="2">Uncharacterized protein</fullName>
    </submittedName>
</protein>
<organism evidence="2 3">
    <name type="scientific">Leptomonas seymouri</name>
    <dbReference type="NCBI Taxonomy" id="5684"/>
    <lineage>
        <taxon>Eukaryota</taxon>
        <taxon>Discoba</taxon>
        <taxon>Euglenozoa</taxon>
        <taxon>Kinetoplastea</taxon>
        <taxon>Metakinetoplastina</taxon>
        <taxon>Trypanosomatida</taxon>
        <taxon>Trypanosomatidae</taxon>
        <taxon>Leishmaniinae</taxon>
        <taxon>Leptomonas</taxon>
    </lineage>
</organism>
<dbReference type="OrthoDB" id="273320at2759"/>
<sequence>MNQLEYFLASTEGSRADVMRYMQRLRDLDEWIEYHLSLLRAITANRVVYLAGVAREESSRHRGGRGASGRGRGRGRSSGTGHGGPFTTATPPHVYDVDSGESAEKVGADSCAALSPDAAAAAHMAELQRQFEWHETCVRQHCQEREILAAELAERCAEVRLSMASRLANFASVADVPVTELAG</sequence>
<dbReference type="OMA" id="YFVASTH"/>
<feature type="region of interest" description="Disordered" evidence="1">
    <location>
        <begin position="59"/>
        <end position="101"/>
    </location>
</feature>
<dbReference type="Proteomes" id="UP000038009">
    <property type="component" value="Unassembled WGS sequence"/>
</dbReference>
<dbReference type="AlphaFoldDB" id="A0A0N1PFQ6"/>
<evidence type="ECO:0000256" key="1">
    <source>
        <dbReference type="SAM" id="MobiDB-lite"/>
    </source>
</evidence>
<dbReference type="VEuPathDB" id="TriTrypDB:Lsey_0031_0360"/>
<accession>A0A0N1PFQ6</accession>
<reference evidence="2 3" key="1">
    <citation type="journal article" date="2015" name="PLoS Pathog.">
        <title>Leptomonas seymouri: Adaptations to the Dixenous Life Cycle Analyzed by Genome Sequencing, Transcriptome Profiling and Co-infection with Leishmania donovani.</title>
        <authorList>
            <person name="Kraeva N."/>
            <person name="Butenko A."/>
            <person name="Hlavacova J."/>
            <person name="Kostygov A."/>
            <person name="Myskova J."/>
            <person name="Grybchuk D."/>
            <person name="Lestinova T."/>
            <person name="Votypka J."/>
            <person name="Volf P."/>
            <person name="Opperdoes F."/>
            <person name="Flegontov P."/>
            <person name="Lukes J."/>
            <person name="Yurchenko V."/>
        </authorList>
    </citation>
    <scope>NUCLEOTIDE SEQUENCE [LARGE SCALE GENOMIC DNA]</scope>
    <source>
        <strain evidence="2 3">ATCC 30220</strain>
    </source>
</reference>
<keyword evidence="3" id="KW-1185">Reference proteome</keyword>
<evidence type="ECO:0000313" key="3">
    <source>
        <dbReference type="Proteomes" id="UP000038009"/>
    </source>
</evidence>